<dbReference type="CDD" id="cd00082">
    <property type="entry name" value="HisKA"/>
    <property type="match status" value="1"/>
</dbReference>
<dbReference type="InterPro" id="IPR036097">
    <property type="entry name" value="HisK_dim/P_sf"/>
</dbReference>
<dbReference type="Gene3D" id="1.10.287.130">
    <property type="match status" value="1"/>
</dbReference>
<evidence type="ECO:0000256" key="6">
    <source>
        <dbReference type="ARBA" id="ARBA00022777"/>
    </source>
</evidence>
<dbReference type="SMART" id="SM00091">
    <property type="entry name" value="PAS"/>
    <property type="match status" value="2"/>
</dbReference>
<dbReference type="NCBIfam" id="TIGR00229">
    <property type="entry name" value="sensory_box"/>
    <property type="match status" value="2"/>
</dbReference>
<dbReference type="SUPFAM" id="SSF55874">
    <property type="entry name" value="ATPase domain of HSP90 chaperone/DNA topoisomerase II/histidine kinase"/>
    <property type="match status" value="1"/>
</dbReference>
<feature type="domain" description="Histidine kinase" evidence="9">
    <location>
        <begin position="269"/>
        <end position="472"/>
    </location>
</feature>
<feature type="domain" description="PAS" evidence="10">
    <location>
        <begin position="137"/>
        <end position="192"/>
    </location>
</feature>
<dbReference type="Pfam" id="PF08447">
    <property type="entry name" value="PAS_3"/>
    <property type="match status" value="1"/>
</dbReference>
<gene>
    <name evidence="12" type="ORF">ACFFNY_14450</name>
</gene>
<dbReference type="InterPro" id="IPR035965">
    <property type="entry name" value="PAS-like_dom_sf"/>
</dbReference>
<dbReference type="InterPro" id="IPR005467">
    <property type="entry name" value="His_kinase_dom"/>
</dbReference>
<keyword evidence="5" id="KW-0547">Nucleotide-binding</keyword>
<dbReference type="SMART" id="SM00388">
    <property type="entry name" value="HisKA"/>
    <property type="match status" value="1"/>
</dbReference>
<dbReference type="CDD" id="cd00130">
    <property type="entry name" value="PAS"/>
    <property type="match status" value="2"/>
</dbReference>
<evidence type="ECO:0000256" key="1">
    <source>
        <dbReference type="ARBA" id="ARBA00000085"/>
    </source>
</evidence>
<dbReference type="InterPro" id="IPR036890">
    <property type="entry name" value="HATPase_C_sf"/>
</dbReference>
<comment type="catalytic activity">
    <reaction evidence="1">
        <text>ATP + protein L-histidine = ADP + protein N-phospho-L-histidine.</text>
        <dbReference type="EC" id="2.7.13.3"/>
    </reaction>
</comment>
<dbReference type="InterPro" id="IPR003661">
    <property type="entry name" value="HisK_dim/P_dom"/>
</dbReference>
<keyword evidence="3" id="KW-0597">Phosphoprotein</keyword>
<dbReference type="SMART" id="SM00387">
    <property type="entry name" value="HATPase_c"/>
    <property type="match status" value="1"/>
</dbReference>
<evidence type="ECO:0000313" key="12">
    <source>
        <dbReference type="EMBL" id="MFB9752763.1"/>
    </source>
</evidence>
<dbReference type="InterPro" id="IPR003594">
    <property type="entry name" value="HATPase_dom"/>
</dbReference>
<keyword evidence="4" id="KW-0808">Transferase</keyword>
<dbReference type="InterPro" id="IPR004358">
    <property type="entry name" value="Sig_transdc_His_kin-like_C"/>
</dbReference>
<feature type="domain" description="PAS" evidence="10">
    <location>
        <begin position="11"/>
        <end position="66"/>
    </location>
</feature>
<evidence type="ECO:0000259" key="9">
    <source>
        <dbReference type="PROSITE" id="PS50109"/>
    </source>
</evidence>
<dbReference type="EMBL" id="JBHMAG010000012">
    <property type="protein sequence ID" value="MFB9752763.1"/>
    <property type="molecule type" value="Genomic_DNA"/>
</dbReference>
<dbReference type="Proteomes" id="UP001589619">
    <property type="component" value="Unassembled WGS sequence"/>
</dbReference>
<organism evidence="12 13">
    <name type="scientific">Paenibacillus hodogayensis</name>
    <dbReference type="NCBI Taxonomy" id="279208"/>
    <lineage>
        <taxon>Bacteria</taxon>
        <taxon>Bacillati</taxon>
        <taxon>Bacillota</taxon>
        <taxon>Bacilli</taxon>
        <taxon>Bacillales</taxon>
        <taxon>Paenibacillaceae</taxon>
        <taxon>Paenibacillus</taxon>
    </lineage>
</organism>
<dbReference type="Pfam" id="PF00512">
    <property type="entry name" value="HisKA"/>
    <property type="match status" value="1"/>
</dbReference>
<dbReference type="PANTHER" id="PTHR43065:SF34">
    <property type="entry name" value="SPORULATION KINASE A"/>
    <property type="match status" value="1"/>
</dbReference>
<dbReference type="InterPro" id="IPR013655">
    <property type="entry name" value="PAS_fold_3"/>
</dbReference>
<keyword evidence="13" id="KW-1185">Reference proteome</keyword>
<dbReference type="Gene3D" id="3.30.450.20">
    <property type="entry name" value="PAS domain"/>
    <property type="match status" value="2"/>
</dbReference>
<dbReference type="PROSITE" id="PS50109">
    <property type="entry name" value="HIS_KIN"/>
    <property type="match status" value="1"/>
</dbReference>
<dbReference type="SUPFAM" id="SSF47384">
    <property type="entry name" value="Homodimeric domain of signal transducing histidine kinase"/>
    <property type="match status" value="1"/>
</dbReference>
<accession>A0ABV5VWW4</accession>
<keyword evidence="7" id="KW-0067">ATP-binding</keyword>
<evidence type="ECO:0000256" key="3">
    <source>
        <dbReference type="ARBA" id="ARBA00022553"/>
    </source>
</evidence>
<reference evidence="12 13" key="1">
    <citation type="submission" date="2024-09" db="EMBL/GenBank/DDBJ databases">
        <authorList>
            <person name="Sun Q."/>
            <person name="Mori K."/>
        </authorList>
    </citation>
    <scope>NUCLEOTIDE SEQUENCE [LARGE SCALE GENOMIC DNA]</scope>
    <source>
        <strain evidence="12 13">JCM 12520</strain>
    </source>
</reference>
<dbReference type="InterPro" id="IPR000700">
    <property type="entry name" value="PAS-assoc_C"/>
</dbReference>
<keyword evidence="8" id="KW-0902">Two-component regulatory system</keyword>
<dbReference type="PROSITE" id="PS50113">
    <property type="entry name" value="PAC"/>
    <property type="match status" value="1"/>
</dbReference>
<feature type="domain" description="PAC" evidence="11">
    <location>
        <begin position="204"/>
        <end position="256"/>
    </location>
</feature>
<proteinExistence type="predicted"/>
<dbReference type="RefSeq" id="WP_344903334.1">
    <property type="nucleotide sequence ID" value="NZ_BAAAYO010000001.1"/>
</dbReference>
<dbReference type="Pfam" id="PF00989">
    <property type="entry name" value="PAS"/>
    <property type="match status" value="1"/>
</dbReference>
<dbReference type="SMART" id="SM00086">
    <property type="entry name" value="PAC"/>
    <property type="match status" value="2"/>
</dbReference>
<dbReference type="InterPro" id="IPR001610">
    <property type="entry name" value="PAC"/>
</dbReference>
<dbReference type="SUPFAM" id="SSF55785">
    <property type="entry name" value="PYP-like sensor domain (PAS domain)"/>
    <property type="match status" value="2"/>
</dbReference>
<keyword evidence="6" id="KW-0418">Kinase</keyword>
<evidence type="ECO:0000256" key="4">
    <source>
        <dbReference type="ARBA" id="ARBA00022679"/>
    </source>
</evidence>
<dbReference type="InterPro" id="IPR000014">
    <property type="entry name" value="PAS"/>
</dbReference>
<dbReference type="PANTHER" id="PTHR43065">
    <property type="entry name" value="SENSOR HISTIDINE KINASE"/>
    <property type="match status" value="1"/>
</dbReference>
<dbReference type="Pfam" id="PF02518">
    <property type="entry name" value="HATPase_c"/>
    <property type="match status" value="1"/>
</dbReference>
<dbReference type="EC" id="2.7.13.3" evidence="2"/>
<protein>
    <recommendedName>
        <fullName evidence="2">histidine kinase</fullName>
        <ecNumber evidence="2">2.7.13.3</ecNumber>
    </recommendedName>
</protein>
<dbReference type="Gene3D" id="3.30.565.10">
    <property type="entry name" value="Histidine kinase-like ATPase, C-terminal domain"/>
    <property type="match status" value="1"/>
</dbReference>
<evidence type="ECO:0000256" key="7">
    <source>
        <dbReference type="ARBA" id="ARBA00022840"/>
    </source>
</evidence>
<dbReference type="PRINTS" id="PR00344">
    <property type="entry name" value="BCTRLSENSOR"/>
</dbReference>
<evidence type="ECO:0000259" key="10">
    <source>
        <dbReference type="PROSITE" id="PS50112"/>
    </source>
</evidence>
<evidence type="ECO:0000256" key="8">
    <source>
        <dbReference type="ARBA" id="ARBA00023012"/>
    </source>
</evidence>
<evidence type="ECO:0000256" key="5">
    <source>
        <dbReference type="ARBA" id="ARBA00022741"/>
    </source>
</evidence>
<evidence type="ECO:0000313" key="13">
    <source>
        <dbReference type="Proteomes" id="UP001589619"/>
    </source>
</evidence>
<comment type="caution">
    <text evidence="12">The sequence shown here is derived from an EMBL/GenBank/DDBJ whole genome shotgun (WGS) entry which is preliminary data.</text>
</comment>
<dbReference type="InterPro" id="IPR013767">
    <property type="entry name" value="PAS_fold"/>
</dbReference>
<evidence type="ECO:0000259" key="11">
    <source>
        <dbReference type="PROSITE" id="PS50113"/>
    </source>
</evidence>
<evidence type="ECO:0000256" key="2">
    <source>
        <dbReference type="ARBA" id="ARBA00012438"/>
    </source>
</evidence>
<sequence>MVRKGYLRKDNMALFDSAFKHAPIGMALMDTSGRFLKINEALRRLIGYDEAELLNRMFIDISHPDEIYKEVVQADLLLSGRLDSYRLEKRYIHKEGHCVKAVLHTSVVRNGRGMPLYLIAQIEGRDCPETGRETRRYEELYRLVTEQSQDVIAFCSANMDILYISPAVTVLLGYAPEEMVGRNEVDYRHPEDPQLPQIWSEDRYGQTSRYRHKEGHYVWFDSTVRIVRDENGAVDSILLLAKDITEQTKTMELLNNSERLSIAGQLAAGIAHEIRNPLTAIRGFHQLMQNGGAKQQYFDILSSEINRIESILTELLMLAKPQQVKFDHNDIVSLLVQVTSLLETQAVLTNIRLAIRCEHRSLYLRCDENQIKQVLINLIKNAMEAMPEGGDVLIEVQAAEDRLHIEVSDKGKGIPNHVLAHIGEPFYTTKEKGTGLGLMITQRIIANHQGSMKIDSRFGEGTTFRIEFPLGSEPKAAEIGKA</sequence>
<name>A0ABV5VWW4_9BACL</name>
<dbReference type="PROSITE" id="PS50112">
    <property type="entry name" value="PAS"/>
    <property type="match status" value="2"/>
</dbReference>